<comment type="caution">
    <text evidence="5">The sequence shown here is derived from an EMBL/GenBank/DDBJ whole genome shotgun (WGS) entry which is preliminary data.</text>
</comment>
<dbReference type="Gene3D" id="1.25.40.10">
    <property type="entry name" value="Tetratricopeptide repeat domain"/>
    <property type="match status" value="1"/>
</dbReference>
<evidence type="ECO:0000256" key="3">
    <source>
        <dbReference type="ARBA" id="ARBA00022737"/>
    </source>
</evidence>
<dbReference type="PANTHER" id="PTHR45783">
    <property type="entry name" value="KINESIN LIGHT CHAIN"/>
    <property type="match status" value="1"/>
</dbReference>
<protein>
    <submittedName>
        <fullName evidence="5">Tetratricopeptide repeat protein</fullName>
    </submittedName>
</protein>
<dbReference type="AlphaFoldDB" id="A0A9X3RXS4"/>
<evidence type="ECO:0000313" key="5">
    <source>
        <dbReference type="EMBL" id="MDA0158850.1"/>
    </source>
</evidence>
<dbReference type="InterPro" id="IPR011990">
    <property type="entry name" value="TPR-like_helical_dom_sf"/>
</dbReference>
<dbReference type="GO" id="GO:0019894">
    <property type="term" value="F:kinesin binding"/>
    <property type="evidence" value="ECO:0007669"/>
    <property type="project" value="TreeGrafter"/>
</dbReference>
<dbReference type="GO" id="GO:0005871">
    <property type="term" value="C:kinesin complex"/>
    <property type="evidence" value="ECO:0007669"/>
    <property type="project" value="InterPro"/>
</dbReference>
<dbReference type="RefSeq" id="WP_270037448.1">
    <property type="nucleotide sequence ID" value="NZ_JAPDOD010000001.1"/>
</dbReference>
<dbReference type="Proteomes" id="UP001149140">
    <property type="component" value="Unassembled WGS sequence"/>
</dbReference>
<keyword evidence="2" id="KW-0963">Cytoplasm</keyword>
<evidence type="ECO:0000256" key="2">
    <source>
        <dbReference type="ARBA" id="ARBA00022490"/>
    </source>
</evidence>
<evidence type="ECO:0000313" key="6">
    <source>
        <dbReference type="Proteomes" id="UP001149140"/>
    </source>
</evidence>
<dbReference type="GO" id="GO:0007018">
    <property type="term" value="P:microtubule-based movement"/>
    <property type="evidence" value="ECO:0007669"/>
    <property type="project" value="TreeGrafter"/>
</dbReference>
<dbReference type="PANTHER" id="PTHR45783:SF3">
    <property type="entry name" value="KINESIN LIGHT CHAIN"/>
    <property type="match status" value="1"/>
</dbReference>
<dbReference type="GO" id="GO:0005737">
    <property type="term" value="C:cytoplasm"/>
    <property type="evidence" value="ECO:0007669"/>
    <property type="project" value="UniProtKB-SubCell"/>
</dbReference>
<dbReference type="InterPro" id="IPR002151">
    <property type="entry name" value="Kinesin_light"/>
</dbReference>
<keyword evidence="6" id="KW-1185">Reference proteome</keyword>
<dbReference type="SUPFAM" id="SSF48452">
    <property type="entry name" value="TPR-like"/>
    <property type="match status" value="1"/>
</dbReference>
<proteinExistence type="predicted"/>
<keyword evidence="3" id="KW-0677">Repeat</keyword>
<evidence type="ECO:0000256" key="4">
    <source>
        <dbReference type="ARBA" id="ARBA00022803"/>
    </source>
</evidence>
<gene>
    <name evidence="5" type="ORF">OM076_01125</name>
</gene>
<accession>A0A9X3RXS4</accession>
<reference evidence="5" key="1">
    <citation type="submission" date="2022-10" db="EMBL/GenBank/DDBJ databases">
        <title>The WGS of Solirubrobacter ginsenosidimutans DSM 21036.</title>
        <authorList>
            <person name="Jiang Z."/>
        </authorList>
    </citation>
    <scope>NUCLEOTIDE SEQUENCE</scope>
    <source>
        <strain evidence="5">DSM 21036</strain>
    </source>
</reference>
<name>A0A9X3RXS4_9ACTN</name>
<keyword evidence="4" id="KW-0802">TPR repeat</keyword>
<organism evidence="5 6">
    <name type="scientific">Solirubrobacter ginsenosidimutans</name>
    <dbReference type="NCBI Taxonomy" id="490573"/>
    <lineage>
        <taxon>Bacteria</taxon>
        <taxon>Bacillati</taxon>
        <taxon>Actinomycetota</taxon>
        <taxon>Thermoleophilia</taxon>
        <taxon>Solirubrobacterales</taxon>
        <taxon>Solirubrobacteraceae</taxon>
        <taxon>Solirubrobacter</taxon>
    </lineage>
</organism>
<evidence type="ECO:0000256" key="1">
    <source>
        <dbReference type="ARBA" id="ARBA00004496"/>
    </source>
</evidence>
<dbReference type="EMBL" id="JAPDOD010000001">
    <property type="protein sequence ID" value="MDA0158850.1"/>
    <property type="molecule type" value="Genomic_DNA"/>
</dbReference>
<sequence>MSAGELEAAADRGALAAILEARGRDREAWEVLGEVLATLERVLGPDHYDVAGVLDRLASIADRRGDRVAAAELLIRSLTIRRRVLGAEHAEVRRTAAALARTRPECEDRDG</sequence>
<dbReference type="Pfam" id="PF13424">
    <property type="entry name" value="TPR_12"/>
    <property type="match status" value="1"/>
</dbReference>
<comment type="subcellular location">
    <subcellularLocation>
        <location evidence="1">Cytoplasm</location>
    </subcellularLocation>
</comment>